<dbReference type="OrthoDB" id="106547at2"/>
<dbReference type="FunFam" id="3.40.50.10490:FF:000001">
    <property type="entry name" value="Glutamine--fructose-6-phosphate aminotransferase [isomerizing]"/>
    <property type="match status" value="1"/>
</dbReference>
<dbReference type="FunFam" id="3.40.50.10490:FF:000022">
    <property type="entry name" value="Glutamine--fructose-6-phosphate aminotransferase [isomerizing]"/>
    <property type="match status" value="1"/>
</dbReference>
<dbReference type="InterPro" id="IPR035490">
    <property type="entry name" value="GlmS/FrlB_SIS"/>
</dbReference>
<dbReference type="RefSeq" id="WP_041964280.1">
    <property type="nucleotide sequence ID" value="NZ_BASE01000010.1"/>
</dbReference>
<dbReference type="GO" id="GO:0004360">
    <property type="term" value="F:glutamine-fructose-6-phosphate transaminase (isomerizing) activity"/>
    <property type="evidence" value="ECO:0007669"/>
    <property type="project" value="UniProtKB-UniRule"/>
</dbReference>
<protein>
    <recommendedName>
        <fullName evidence="4 10">Glutamine--fructose-6-phosphate aminotransferase [isomerizing]</fullName>
        <ecNumber evidence="3 10">2.6.1.16</ecNumber>
    </recommendedName>
    <alternativeName>
        <fullName evidence="10">D-fructose-6-phosphate amidotransferase</fullName>
    </alternativeName>
    <alternativeName>
        <fullName evidence="10">GFAT</fullName>
    </alternativeName>
    <alternativeName>
        <fullName evidence="10">Glucosamine-6-phosphate synthase</fullName>
    </alternativeName>
    <alternativeName>
        <fullName evidence="10">Hexosephosphate aminotransferase</fullName>
    </alternativeName>
    <alternativeName>
        <fullName evidence="10">L-glutamine--D-fructose-6-phosphate amidotransferase</fullName>
    </alternativeName>
</protein>
<keyword evidence="7 10" id="KW-0808">Transferase</keyword>
<dbReference type="GO" id="GO:0097367">
    <property type="term" value="F:carbohydrate derivative binding"/>
    <property type="evidence" value="ECO:0007669"/>
    <property type="project" value="InterPro"/>
</dbReference>
<evidence type="ECO:0000256" key="9">
    <source>
        <dbReference type="ARBA" id="ARBA00022962"/>
    </source>
</evidence>
<evidence type="ECO:0000313" key="14">
    <source>
        <dbReference type="Proteomes" id="UP000031014"/>
    </source>
</evidence>
<evidence type="ECO:0000256" key="6">
    <source>
        <dbReference type="ARBA" id="ARBA00022576"/>
    </source>
</evidence>
<dbReference type="EMBL" id="BASE01000010">
    <property type="protein sequence ID" value="GAM12314.1"/>
    <property type="molecule type" value="Genomic_DNA"/>
</dbReference>
<comment type="catalytic activity">
    <reaction evidence="1 10">
        <text>D-fructose 6-phosphate + L-glutamine = D-glucosamine 6-phosphate + L-glutamate</text>
        <dbReference type="Rhea" id="RHEA:13237"/>
        <dbReference type="ChEBI" id="CHEBI:29985"/>
        <dbReference type="ChEBI" id="CHEBI:58359"/>
        <dbReference type="ChEBI" id="CHEBI:58725"/>
        <dbReference type="ChEBI" id="CHEBI:61527"/>
        <dbReference type="EC" id="2.6.1.16"/>
    </reaction>
</comment>
<dbReference type="GO" id="GO:0005975">
    <property type="term" value="P:carbohydrate metabolic process"/>
    <property type="evidence" value="ECO:0007669"/>
    <property type="project" value="UniProtKB-UniRule"/>
</dbReference>
<keyword evidence="14" id="KW-1185">Reference proteome</keyword>
<evidence type="ECO:0000256" key="7">
    <source>
        <dbReference type="ARBA" id="ARBA00022679"/>
    </source>
</evidence>
<dbReference type="Pfam" id="PF01380">
    <property type="entry name" value="SIS"/>
    <property type="match status" value="2"/>
</dbReference>
<dbReference type="PROSITE" id="PS51464">
    <property type="entry name" value="SIS"/>
    <property type="match status" value="2"/>
</dbReference>
<evidence type="ECO:0000256" key="1">
    <source>
        <dbReference type="ARBA" id="ARBA00001031"/>
    </source>
</evidence>
<dbReference type="CDD" id="cd00714">
    <property type="entry name" value="GFAT"/>
    <property type="match status" value="1"/>
</dbReference>
<feature type="active site" description="For Fru-6P isomerization activity" evidence="10">
    <location>
        <position position="595"/>
    </location>
</feature>
<dbReference type="InterPro" id="IPR017932">
    <property type="entry name" value="GATase_2_dom"/>
</dbReference>
<dbReference type="HAMAP" id="MF_00164">
    <property type="entry name" value="GlmS"/>
    <property type="match status" value="1"/>
</dbReference>
<dbReference type="EC" id="2.6.1.16" evidence="3 10"/>
<evidence type="ECO:0000259" key="12">
    <source>
        <dbReference type="PROSITE" id="PS51464"/>
    </source>
</evidence>
<accession>A0A0A8WZB5</accession>
<dbReference type="Gene3D" id="3.40.50.10490">
    <property type="entry name" value="Glucose-6-phosphate isomerase like protein, domain 1"/>
    <property type="match status" value="2"/>
</dbReference>
<dbReference type="Pfam" id="PF13522">
    <property type="entry name" value="GATase_6"/>
    <property type="match status" value="1"/>
</dbReference>
<feature type="domain" description="SIS" evidence="12">
    <location>
        <begin position="283"/>
        <end position="422"/>
    </location>
</feature>
<evidence type="ECO:0000259" key="11">
    <source>
        <dbReference type="PROSITE" id="PS51278"/>
    </source>
</evidence>
<comment type="caution">
    <text evidence="13">The sequence shown here is derived from an EMBL/GenBank/DDBJ whole genome shotgun (WGS) entry which is preliminary data.</text>
</comment>
<name>A0A0A8WZB5_MESS1</name>
<keyword evidence="5 10" id="KW-0963">Cytoplasm</keyword>
<comment type="function">
    <text evidence="10">Catalyzes the first step in hexosamine metabolism, converting fructose-6P into glucosamine-6P using glutamine as a nitrogen source.</text>
</comment>
<dbReference type="InterPro" id="IPR035466">
    <property type="entry name" value="GlmS/AgaS_SIS"/>
</dbReference>
<comment type="subcellular location">
    <subcellularLocation>
        <location evidence="2 10">Cytoplasm</location>
    </subcellularLocation>
</comment>
<feature type="active site" description="Nucleophile; for GATase activity" evidence="10">
    <location>
        <position position="2"/>
    </location>
</feature>
<comment type="subunit">
    <text evidence="10">Homodimer.</text>
</comment>
<dbReference type="NCBIfam" id="NF001484">
    <property type="entry name" value="PRK00331.1"/>
    <property type="match status" value="1"/>
</dbReference>
<evidence type="ECO:0000256" key="8">
    <source>
        <dbReference type="ARBA" id="ARBA00022737"/>
    </source>
</evidence>
<keyword evidence="9" id="KW-0315">Glutamine amidotransferase</keyword>
<feature type="domain" description="Glutamine amidotransferase type-2" evidence="11">
    <location>
        <begin position="2"/>
        <end position="217"/>
    </location>
</feature>
<dbReference type="InterPro" id="IPR001347">
    <property type="entry name" value="SIS_dom"/>
</dbReference>
<dbReference type="PROSITE" id="PS51278">
    <property type="entry name" value="GATASE_TYPE_2"/>
    <property type="match status" value="1"/>
</dbReference>
<dbReference type="InterPro" id="IPR005855">
    <property type="entry name" value="GFAT"/>
</dbReference>
<dbReference type="InterPro" id="IPR029055">
    <property type="entry name" value="Ntn_hydrolases_N"/>
</dbReference>
<reference evidence="13 14" key="1">
    <citation type="submission" date="2013-06" db="EMBL/GenBank/DDBJ databases">
        <title>Whole genome shotgun sequence of Bacillus selenatarsenatis SF-1.</title>
        <authorList>
            <person name="Kuroda M."/>
            <person name="Sei K."/>
            <person name="Yamashita M."/>
            <person name="Ike M."/>
        </authorList>
    </citation>
    <scope>NUCLEOTIDE SEQUENCE [LARGE SCALE GENOMIC DNA]</scope>
    <source>
        <strain evidence="13 14">SF-1</strain>
    </source>
</reference>
<keyword evidence="8" id="KW-0677">Repeat</keyword>
<dbReference type="Gene3D" id="3.60.20.10">
    <property type="entry name" value="Glutamine Phosphoribosylpyrophosphate, subunit 1, domain 1"/>
    <property type="match status" value="1"/>
</dbReference>
<proteinExistence type="inferred from homology"/>
<dbReference type="GO" id="GO:0006047">
    <property type="term" value="P:UDP-N-acetylglucosamine metabolic process"/>
    <property type="evidence" value="ECO:0007669"/>
    <property type="project" value="TreeGrafter"/>
</dbReference>
<feature type="initiator methionine" description="Removed" evidence="10">
    <location>
        <position position="1"/>
    </location>
</feature>
<dbReference type="GO" id="GO:0006002">
    <property type="term" value="P:fructose 6-phosphate metabolic process"/>
    <property type="evidence" value="ECO:0007669"/>
    <property type="project" value="TreeGrafter"/>
</dbReference>
<keyword evidence="6 10" id="KW-0032">Aminotransferase</keyword>
<organism evidence="13 14">
    <name type="scientific">Mesobacillus selenatarsenatis (strain DSM 18680 / JCM 14380 / FERM P-15431 / SF-1)</name>
    <dbReference type="NCBI Taxonomy" id="1321606"/>
    <lineage>
        <taxon>Bacteria</taxon>
        <taxon>Bacillati</taxon>
        <taxon>Bacillota</taxon>
        <taxon>Bacilli</taxon>
        <taxon>Bacillales</taxon>
        <taxon>Bacillaceae</taxon>
        <taxon>Mesobacillus</taxon>
    </lineage>
</organism>
<dbReference type="FunFam" id="3.60.20.10:FF:000006">
    <property type="entry name" value="Glutamine--fructose-6-phosphate aminotransferase [isomerizing]"/>
    <property type="match status" value="1"/>
</dbReference>
<dbReference type="AlphaFoldDB" id="A0A0A8WZB5"/>
<gene>
    <name evidence="10" type="primary">glmS</name>
    <name evidence="13" type="ORF">SAMD00020551_0446</name>
</gene>
<evidence type="ECO:0000256" key="5">
    <source>
        <dbReference type="ARBA" id="ARBA00022490"/>
    </source>
</evidence>
<feature type="domain" description="SIS" evidence="12">
    <location>
        <begin position="452"/>
        <end position="590"/>
    </location>
</feature>
<evidence type="ECO:0000256" key="4">
    <source>
        <dbReference type="ARBA" id="ARBA00016090"/>
    </source>
</evidence>
<dbReference type="STRING" id="1321606.SAMD00020551_0446"/>
<evidence type="ECO:0000256" key="3">
    <source>
        <dbReference type="ARBA" id="ARBA00012916"/>
    </source>
</evidence>
<dbReference type="Proteomes" id="UP000031014">
    <property type="component" value="Unassembled WGS sequence"/>
</dbReference>
<dbReference type="InterPro" id="IPR047084">
    <property type="entry name" value="GFAT_N"/>
</dbReference>
<dbReference type="NCBIfam" id="TIGR01135">
    <property type="entry name" value="glmS"/>
    <property type="match status" value="1"/>
</dbReference>
<evidence type="ECO:0000256" key="10">
    <source>
        <dbReference type="HAMAP-Rule" id="MF_00164"/>
    </source>
</evidence>
<dbReference type="PANTHER" id="PTHR10937">
    <property type="entry name" value="GLUCOSAMINE--FRUCTOSE-6-PHOSPHATE AMINOTRANSFERASE, ISOMERIZING"/>
    <property type="match status" value="1"/>
</dbReference>
<dbReference type="SUPFAM" id="SSF56235">
    <property type="entry name" value="N-terminal nucleophile aminohydrolases (Ntn hydrolases)"/>
    <property type="match status" value="1"/>
</dbReference>
<sequence length="600" mass="65934">MCGIVGYIGNNDSKEILLKGLEKLEYRGYDSAGIAVMNEKGVHVFKEKGRIADLRNVVDNDVMANAGIGHTRWATHGPPSKVNAHPHQSSTGRLTLVHNGVIENYDLLKREYLQNVELKSETDTEIIVQLIELFVKEGLSLEEAFRKTLTLLHGSYALALIDEQNEDTIFVAKNKSPLLVGLGDGFNVVASDAMAMIQVTNQYVELMDKEMVIVTKNEVTIKNLDGEVISRAPYTAELDASDIEKGTYPHYMLKEIDEQPLVMRKIIQNYQDGEGALEIDSDIVKAMKGADRIYIIAAGTSYHAGLVGKQFIEKLAKIPVEVHISSEFGYNMPLLSEKPLFIFISQSGETADSRQVLVQVKEMGYKALTITNVPGSTLSREADYTLLLHAGPEIAVASTKAYTAQLAVLAILAEVTARGIGHEVDFDLVQELGIVATAMEALCDDKEEFESIAREYLTVTRNAFFIGRGIDFYVGLEGALKLKEISYIQAEGFAGGELKHGTIALIEEGTPVIALATQEFVNLSIRGNVKEVVARGANPCIISMNGLETDEDRFVIPEVHSLLTPLISVIPMQLISYYAALHRDCDVDKPRNLAKSVTVE</sequence>
<evidence type="ECO:0000313" key="13">
    <source>
        <dbReference type="EMBL" id="GAM12314.1"/>
    </source>
</evidence>
<dbReference type="CDD" id="cd05008">
    <property type="entry name" value="SIS_GlmS_GlmD_1"/>
    <property type="match status" value="1"/>
</dbReference>
<dbReference type="CDD" id="cd05009">
    <property type="entry name" value="SIS_GlmS_GlmD_2"/>
    <property type="match status" value="1"/>
</dbReference>
<dbReference type="GO" id="GO:0006487">
    <property type="term" value="P:protein N-linked glycosylation"/>
    <property type="evidence" value="ECO:0007669"/>
    <property type="project" value="TreeGrafter"/>
</dbReference>
<dbReference type="SUPFAM" id="SSF53697">
    <property type="entry name" value="SIS domain"/>
    <property type="match status" value="1"/>
</dbReference>
<dbReference type="PANTHER" id="PTHR10937:SF0">
    <property type="entry name" value="GLUTAMINE--FRUCTOSE-6-PHOSPHATE TRANSAMINASE (ISOMERIZING)"/>
    <property type="match status" value="1"/>
</dbReference>
<dbReference type="GO" id="GO:0005829">
    <property type="term" value="C:cytosol"/>
    <property type="evidence" value="ECO:0007669"/>
    <property type="project" value="TreeGrafter"/>
</dbReference>
<dbReference type="InterPro" id="IPR046348">
    <property type="entry name" value="SIS_dom_sf"/>
</dbReference>
<evidence type="ECO:0000256" key="2">
    <source>
        <dbReference type="ARBA" id="ARBA00004496"/>
    </source>
</evidence>